<reference evidence="2 3" key="1">
    <citation type="submission" date="2010-06" db="EMBL/GenBank/DDBJ databases">
        <title>Complete sequence chromosome of Methanohalobium evestigatum Z-7303.</title>
        <authorList>
            <consortium name="US DOE Joint Genome Institute"/>
            <person name="Lucas S."/>
            <person name="Copeland A."/>
            <person name="Lapidus A."/>
            <person name="Cheng J.-F."/>
            <person name="Bruce D."/>
            <person name="Goodwin L."/>
            <person name="Pitluck S."/>
            <person name="Saunders E."/>
            <person name="Detter J.C."/>
            <person name="Han C."/>
            <person name="Tapia R."/>
            <person name="Land M."/>
            <person name="Hauser L."/>
            <person name="Kyrpides N."/>
            <person name="Mikhailova N."/>
            <person name="Sieprawska-Lupa M."/>
            <person name="Whitman W.B."/>
            <person name="Anderson I."/>
            <person name="Woyke T."/>
        </authorList>
    </citation>
    <scope>NUCLEOTIDE SEQUENCE [LARGE SCALE GENOMIC DNA]</scope>
    <source>
        <strain evidence="3">ATCC BAA-1072 / DSM 3721 / NBRC 107634 / OCM 161 / Z-7303</strain>
    </source>
</reference>
<evidence type="ECO:0000313" key="3">
    <source>
        <dbReference type="Proteomes" id="UP000000391"/>
    </source>
</evidence>
<gene>
    <name evidence="2" type="ordered locus">Metev_0156</name>
</gene>
<name>D7E665_METEZ</name>
<keyword evidence="1" id="KW-1133">Transmembrane helix</keyword>
<organism evidence="2 3">
    <name type="scientific">Methanohalobium evestigatum (strain ATCC BAA-1072 / DSM 3721 / NBRC 107634 / OCM 161 / Z-7303)</name>
    <dbReference type="NCBI Taxonomy" id="644295"/>
    <lineage>
        <taxon>Archaea</taxon>
        <taxon>Methanobacteriati</taxon>
        <taxon>Methanobacteriota</taxon>
        <taxon>Stenosarchaea group</taxon>
        <taxon>Methanomicrobia</taxon>
        <taxon>Methanosarcinales</taxon>
        <taxon>Methanosarcinaceae</taxon>
        <taxon>Methanohalobium</taxon>
    </lineage>
</organism>
<dbReference type="KEGG" id="mev:Metev_0156"/>
<protein>
    <submittedName>
        <fullName evidence="2">Uncharacterized protein</fullName>
    </submittedName>
</protein>
<evidence type="ECO:0000256" key="1">
    <source>
        <dbReference type="SAM" id="Phobius"/>
    </source>
</evidence>
<sequence length="79" mass="9154">MVFLYGIKKNPEVIVNLKTKLKYPDYIQKLSIRNSELLNDCVLSTAYSYIVVKKYSKHLKIIIFSSFTIIIIVVTLTLI</sequence>
<evidence type="ECO:0000313" key="2">
    <source>
        <dbReference type="EMBL" id="ADI73087.1"/>
    </source>
</evidence>
<feature type="transmembrane region" description="Helical" evidence="1">
    <location>
        <begin position="61"/>
        <end position="78"/>
    </location>
</feature>
<keyword evidence="3" id="KW-1185">Reference proteome</keyword>
<keyword evidence="1" id="KW-0472">Membrane</keyword>
<dbReference type="AlphaFoldDB" id="D7E665"/>
<dbReference type="HOGENOM" id="CLU_2597703_0_0_2"/>
<dbReference type="EMBL" id="CP002069">
    <property type="protein sequence ID" value="ADI73087.1"/>
    <property type="molecule type" value="Genomic_DNA"/>
</dbReference>
<keyword evidence="1" id="KW-0812">Transmembrane</keyword>
<dbReference type="Proteomes" id="UP000000391">
    <property type="component" value="Chromosome"/>
</dbReference>
<proteinExistence type="predicted"/>
<accession>D7E665</accession>